<evidence type="ECO:0000256" key="2">
    <source>
        <dbReference type="SAM" id="MobiDB-lite"/>
    </source>
</evidence>
<keyword evidence="3" id="KW-0732">Signal</keyword>
<dbReference type="Gene3D" id="1.20.5.170">
    <property type="match status" value="1"/>
</dbReference>
<keyword evidence="1" id="KW-0175">Coiled coil</keyword>
<dbReference type="SUPFAM" id="SSF57959">
    <property type="entry name" value="Leucine zipper domain"/>
    <property type="match status" value="1"/>
</dbReference>
<dbReference type="GO" id="GO:0005634">
    <property type="term" value="C:nucleus"/>
    <property type="evidence" value="ECO:0007669"/>
    <property type="project" value="UniProtKB-ARBA"/>
</dbReference>
<keyword evidence="6" id="KW-1185">Reference proteome</keyword>
<dbReference type="AlphaFoldDB" id="A0A226DCU5"/>
<evidence type="ECO:0000256" key="3">
    <source>
        <dbReference type="SAM" id="SignalP"/>
    </source>
</evidence>
<dbReference type="InterPro" id="IPR004827">
    <property type="entry name" value="bZIP"/>
</dbReference>
<feature type="region of interest" description="Disordered" evidence="2">
    <location>
        <begin position="279"/>
        <end position="311"/>
    </location>
</feature>
<feature type="domain" description="BZIP" evidence="4">
    <location>
        <begin position="325"/>
        <end position="339"/>
    </location>
</feature>
<feature type="signal peptide" evidence="3">
    <location>
        <begin position="1"/>
        <end position="21"/>
    </location>
</feature>
<name>A0A226DCU5_FOLCA</name>
<evidence type="ECO:0000259" key="4">
    <source>
        <dbReference type="PROSITE" id="PS00036"/>
    </source>
</evidence>
<proteinExistence type="predicted"/>
<feature type="chain" id="PRO_5012036482" description="BZIP domain-containing protein" evidence="3">
    <location>
        <begin position="22"/>
        <end position="446"/>
    </location>
</feature>
<feature type="coiled-coil region" evidence="1">
    <location>
        <begin position="330"/>
        <end position="364"/>
    </location>
</feature>
<dbReference type="InterPro" id="IPR046347">
    <property type="entry name" value="bZIP_sf"/>
</dbReference>
<dbReference type="EMBL" id="LNIX01000024">
    <property type="protein sequence ID" value="OXA42983.1"/>
    <property type="molecule type" value="Genomic_DNA"/>
</dbReference>
<protein>
    <recommendedName>
        <fullName evidence="4">BZIP domain-containing protein</fullName>
    </recommendedName>
</protein>
<organism evidence="5 6">
    <name type="scientific">Folsomia candida</name>
    <name type="common">Springtail</name>
    <dbReference type="NCBI Taxonomy" id="158441"/>
    <lineage>
        <taxon>Eukaryota</taxon>
        <taxon>Metazoa</taxon>
        <taxon>Ecdysozoa</taxon>
        <taxon>Arthropoda</taxon>
        <taxon>Hexapoda</taxon>
        <taxon>Collembola</taxon>
        <taxon>Entomobryomorpha</taxon>
        <taxon>Isotomoidea</taxon>
        <taxon>Isotomidae</taxon>
        <taxon>Proisotominae</taxon>
        <taxon>Folsomia</taxon>
    </lineage>
</organism>
<dbReference type="PROSITE" id="PS00036">
    <property type="entry name" value="BZIP_BASIC"/>
    <property type="match status" value="1"/>
</dbReference>
<dbReference type="Proteomes" id="UP000198287">
    <property type="component" value="Unassembled WGS sequence"/>
</dbReference>
<dbReference type="GO" id="GO:0003700">
    <property type="term" value="F:DNA-binding transcription factor activity"/>
    <property type="evidence" value="ECO:0007669"/>
    <property type="project" value="InterPro"/>
</dbReference>
<evidence type="ECO:0000256" key="1">
    <source>
        <dbReference type="SAM" id="Coils"/>
    </source>
</evidence>
<evidence type="ECO:0000313" key="6">
    <source>
        <dbReference type="Proteomes" id="UP000198287"/>
    </source>
</evidence>
<evidence type="ECO:0000313" key="5">
    <source>
        <dbReference type="EMBL" id="OXA42983.1"/>
    </source>
</evidence>
<gene>
    <name evidence="5" type="ORF">Fcan01_22401</name>
</gene>
<accession>A0A226DCU5</accession>
<sequence>MTKVALIFLVLVVMATSAVQGSTLNENKKGELKSKLLEGGLDWECPSYCDYCTGSTCYYYDYYYGGDFELARGFKPKNLWGNENIRKFNTAGVSDITTYRNQLLDQMDPAHLSEQAEDYNINSLSPFESENEMDFSDLLVAFPSIPIEPHDVGGSYSEFTLSPLGTWLQDNAAALGDDDVSFPGIGFINRAELCCPADEPSLSTPADQRNPILSPPVDQVNPILPRPADQIILVLSPPDQPVGRILPQPTQRNNYILTPPAQPVGTLVSLKVKQCSMTLSRSGKGDDQILSQPLKKKRGRPPKLKEPAPPALPRVKKYDLIPDTKAVRNAIAARKTRIRAKERLAKLEAEVAAKEDTISRQNKTIELQRVEILKLKDLVGHIEQTLNLAKGNNQGQNFGMYDGSIEVQVSTQNNDNIPSVNQPEVGNLEEQDIGVLLATLEMILRN</sequence>
<comment type="caution">
    <text evidence="5">The sequence shown here is derived from an EMBL/GenBank/DDBJ whole genome shotgun (WGS) entry which is preliminary data.</text>
</comment>
<reference evidence="5 6" key="1">
    <citation type="submission" date="2015-12" db="EMBL/GenBank/DDBJ databases">
        <title>The genome of Folsomia candida.</title>
        <authorList>
            <person name="Faddeeva A."/>
            <person name="Derks M.F."/>
            <person name="Anvar Y."/>
            <person name="Smit S."/>
            <person name="Van Straalen N."/>
            <person name="Roelofs D."/>
        </authorList>
    </citation>
    <scope>NUCLEOTIDE SEQUENCE [LARGE SCALE GENOMIC DNA]</scope>
    <source>
        <strain evidence="5 6">VU population</strain>
        <tissue evidence="5">Whole body</tissue>
    </source>
</reference>